<sequence>MAEPPVYDRSQGEVDYGPKARTVVIAGRPRKGIVYCDPRVEEAWRQYDLFTTPRPEVANEPH</sequence>
<name>A0A068NL58_FIMGI</name>
<protein>
    <submittedName>
        <fullName evidence="1">Uncharacterized protein</fullName>
    </submittedName>
</protein>
<accession>A0A068NL58</accession>
<keyword evidence="2" id="KW-1185">Reference proteome</keyword>
<dbReference type="AlphaFoldDB" id="A0A068NL58"/>
<organism evidence="1 2">
    <name type="scientific">Fimbriimonas ginsengisoli Gsoil 348</name>
    <dbReference type="NCBI Taxonomy" id="661478"/>
    <lineage>
        <taxon>Bacteria</taxon>
        <taxon>Bacillati</taxon>
        <taxon>Armatimonadota</taxon>
        <taxon>Fimbriimonadia</taxon>
        <taxon>Fimbriimonadales</taxon>
        <taxon>Fimbriimonadaceae</taxon>
        <taxon>Fimbriimonas</taxon>
    </lineage>
</organism>
<dbReference type="EMBL" id="CP007139">
    <property type="protein sequence ID" value="AIE83500.1"/>
    <property type="molecule type" value="Genomic_DNA"/>
</dbReference>
<evidence type="ECO:0000313" key="1">
    <source>
        <dbReference type="EMBL" id="AIE83500.1"/>
    </source>
</evidence>
<reference evidence="1 2" key="1">
    <citation type="journal article" date="2014" name="PLoS ONE">
        <title>The first complete genome sequence of the class fimbriimonadia in the phylum armatimonadetes.</title>
        <authorList>
            <person name="Hu Z.Y."/>
            <person name="Wang Y.Z."/>
            <person name="Im W.T."/>
            <person name="Wang S.Y."/>
            <person name="Zhao G.P."/>
            <person name="Zheng H.J."/>
            <person name="Quan Z.X."/>
        </authorList>
    </citation>
    <scope>NUCLEOTIDE SEQUENCE [LARGE SCALE GENOMIC DNA]</scope>
    <source>
        <strain evidence="1">Gsoil 348</strain>
    </source>
</reference>
<evidence type="ECO:0000313" key="2">
    <source>
        <dbReference type="Proteomes" id="UP000027982"/>
    </source>
</evidence>
<dbReference type="KEGG" id="fgi:OP10G_0132"/>
<proteinExistence type="predicted"/>
<gene>
    <name evidence="1" type="ORF">OP10G_0132</name>
</gene>
<dbReference type="RefSeq" id="WP_025227823.1">
    <property type="nucleotide sequence ID" value="NZ_CP007139.1"/>
</dbReference>
<dbReference type="Proteomes" id="UP000027982">
    <property type="component" value="Chromosome"/>
</dbReference>
<dbReference type="HOGENOM" id="CLU_2897543_0_0_0"/>
<dbReference type="STRING" id="661478.OP10G_0132"/>